<feature type="domain" description="RNA polymerase sigma-70 region 2" evidence="6">
    <location>
        <begin position="22"/>
        <end position="82"/>
    </location>
</feature>
<feature type="domain" description="RNA polymerase sigma factor 70 region 4 type 2" evidence="7">
    <location>
        <begin position="117"/>
        <end position="168"/>
    </location>
</feature>
<accession>A0A9X8Y7U4</accession>
<dbReference type="RefSeq" id="WP_132084669.1">
    <property type="nucleotide sequence ID" value="NZ_SLUK01000007.1"/>
</dbReference>
<dbReference type="InterPro" id="IPR013325">
    <property type="entry name" value="RNA_pol_sigma_r2"/>
</dbReference>
<dbReference type="InterPro" id="IPR013324">
    <property type="entry name" value="RNA_pol_sigma_r3/r4-like"/>
</dbReference>
<dbReference type="PANTHER" id="PTHR43133:SF8">
    <property type="entry name" value="RNA POLYMERASE SIGMA FACTOR HI_1459-RELATED"/>
    <property type="match status" value="1"/>
</dbReference>
<dbReference type="CDD" id="cd06171">
    <property type="entry name" value="Sigma70_r4"/>
    <property type="match status" value="1"/>
</dbReference>
<dbReference type="InterPro" id="IPR036388">
    <property type="entry name" value="WH-like_DNA-bd_sf"/>
</dbReference>
<dbReference type="Pfam" id="PF08281">
    <property type="entry name" value="Sigma70_r4_2"/>
    <property type="match status" value="1"/>
</dbReference>
<evidence type="ECO:0000256" key="2">
    <source>
        <dbReference type="ARBA" id="ARBA00023015"/>
    </source>
</evidence>
<dbReference type="GO" id="GO:0006352">
    <property type="term" value="P:DNA-templated transcription initiation"/>
    <property type="evidence" value="ECO:0007669"/>
    <property type="project" value="InterPro"/>
</dbReference>
<protein>
    <submittedName>
        <fullName evidence="8">RNA polymerase sigma-70 factor (ECF subfamily)</fullName>
    </submittedName>
</protein>
<keyword evidence="2" id="KW-0805">Transcription regulation</keyword>
<dbReference type="InterPro" id="IPR014284">
    <property type="entry name" value="RNA_pol_sigma-70_dom"/>
</dbReference>
<dbReference type="InterPro" id="IPR039425">
    <property type="entry name" value="RNA_pol_sigma-70-like"/>
</dbReference>
<evidence type="ECO:0000256" key="5">
    <source>
        <dbReference type="ARBA" id="ARBA00023163"/>
    </source>
</evidence>
<keyword evidence="3" id="KW-0731">Sigma factor</keyword>
<dbReference type="SUPFAM" id="SSF88946">
    <property type="entry name" value="Sigma2 domain of RNA polymerase sigma factors"/>
    <property type="match status" value="1"/>
</dbReference>
<comment type="similarity">
    <text evidence="1">Belongs to the sigma-70 factor family. ECF subfamily.</text>
</comment>
<dbReference type="GO" id="GO:0003677">
    <property type="term" value="F:DNA binding"/>
    <property type="evidence" value="ECO:0007669"/>
    <property type="project" value="UniProtKB-KW"/>
</dbReference>
<dbReference type="InterPro" id="IPR013249">
    <property type="entry name" value="RNA_pol_sigma70_r4_t2"/>
</dbReference>
<proteinExistence type="inferred from homology"/>
<dbReference type="InterPro" id="IPR007627">
    <property type="entry name" value="RNA_pol_sigma70_r2"/>
</dbReference>
<comment type="caution">
    <text evidence="8">The sequence shown here is derived from an EMBL/GenBank/DDBJ whole genome shotgun (WGS) entry which is preliminary data.</text>
</comment>
<evidence type="ECO:0000256" key="3">
    <source>
        <dbReference type="ARBA" id="ARBA00023082"/>
    </source>
</evidence>
<keyword evidence="4" id="KW-0238">DNA-binding</keyword>
<dbReference type="EMBL" id="SLUK01000007">
    <property type="protein sequence ID" value="TCL42902.1"/>
    <property type="molecule type" value="Genomic_DNA"/>
</dbReference>
<evidence type="ECO:0000259" key="6">
    <source>
        <dbReference type="Pfam" id="PF04542"/>
    </source>
</evidence>
<evidence type="ECO:0000259" key="7">
    <source>
        <dbReference type="Pfam" id="PF08281"/>
    </source>
</evidence>
<reference evidence="8 9" key="1">
    <citation type="submission" date="2019-03" db="EMBL/GenBank/DDBJ databases">
        <title>Genomic Encyclopedia of Type Strains, Phase IV (KMG-IV): sequencing the most valuable type-strain genomes for metagenomic binning, comparative biology and taxonomic classification.</title>
        <authorList>
            <person name="Goeker M."/>
        </authorList>
    </citation>
    <scope>NUCLEOTIDE SEQUENCE [LARGE SCALE GENOMIC DNA]</scope>
    <source>
        <strain evidence="8 9">DSM 100433</strain>
    </source>
</reference>
<dbReference type="Proteomes" id="UP000294682">
    <property type="component" value="Unassembled WGS sequence"/>
</dbReference>
<dbReference type="Gene3D" id="1.10.1740.10">
    <property type="match status" value="1"/>
</dbReference>
<evidence type="ECO:0000256" key="4">
    <source>
        <dbReference type="ARBA" id="ARBA00023125"/>
    </source>
</evidence>
<organism evidence="8 9">
    <name type="scientific">Harryflintia acetispora</name>
    <dbReference type="NCBI Taxonomy" id="1849041"/>
    <lineage>
        <taxon>Bacteria</taxon>
        <taxon>Bacillati</taxon>
        <taxon>Bacillota</taxon>
        <taxon>Clostridia</taxon>
        <taxon>Eubacteriales</taxon>
        <taxon>Oscillospiraceae</taxon>
        <taxon>Harryflintia</taxon>
    </lineage>
</organism>
<dbReference type="PANTHER" id="PTHR43133">
    <property type="entry name" value="RNA POLYMERASE ECF-TYPE SIGMA FACTO"/>
    <property type="match status" value="1"/>
</dbReference>
<gene>
    <name evidence="8" type="ORF">EDD78_1073</name>
</gene>
<dbReference type="NCBIfam" id="TIGR02937">
    <property type="entry name" value="sigma70-ECF"/>
    <property type="match status" value="1"/>
</dbReference>
<evidence type="ECO:0000313" key="9">
    <source>
        <dbReference type="Proteomes" id="UP000294682"/>
    </source>
</evidence>
<name>A0A9X8Y7U4_9FIRM</name>
<dbReference type="AlphaFoldDB" id="A0A9X8Y7U4"/>
<sequence>MNVDVVLIEQAKRGDKDSFADLYEQVADELYRVALYTLGNVHDAQDAVSETFVEAYRGLGSLRDNAAFRAWIMRILTIRCKRKMGQYVKERGQMDVDELVSLSDGEDTVEQSLSRADLLTALSKLSAQERQIVLLSAVQGYTLREIAQVMRAPQGTVSSKLCRAMKKLRGLIER</sequence>
<dbReference type="SUPFAM" id="SSF88659">
    <property type="entry name" value="Sigma3 and sigma4 domains of RNA polymerase sigma factors"/>
    <property type="match status" value="1"/>
</dbReference>
<evidence type="ECO:0000256" key="1">
    <source>
        <dbReference type="ARBA" id="ARBA00010641"/>
    </source>
</evidence>
<dbReference type="Pfam" id="PF04542">
    <property type="entry name" value="Sigma70_r2"/>
    <property type="match status" value="1"/>
</dbReference>
<keyword evidence="5" id="KW-0804">Transcription</keyword>
<keyword evidence="9" id="KW-1185">Reference proteome</keyword>
<evidence type="ECO:0000313" key="8">
    <source>
        <dbReference type="EMBL" id="TCL42902.1"/>
    </source>
</evidence>
<dbReference type="Gene3D" id="1.10.10.10">
    <property type="entry name" value="Winged helix-like DNA-binding domain superfamily/Winged helix DNA-binding domain"/>
    <property type="match status" value="1"/>
</dbReference>
<dbReference type="GO" id="GO:0016987">
    <property type="term" value="F:sigma factor activity"/>
    <property type="evidence" value="ECO:0007669"/>
    <property type="project" value="UniProtKB-KW"/>
</dbReference>